<dbReference type="PANTHER" id="PTHR34039">
    <property type="entry name" value="UPF0102 PROTEIN YRAN"/>
    <property type="match status" value="1"/>
</dbReference>
<accession>A0ABS7YRD2</accession>
<evidence type="ECO:0000256" key="2">
    <source>
        <dbReference type="HAMAP-Rule" id="MF_00048"/>
    </source>
</evidence>
<keyword evidence="4" id="KW-1185">Reference proteome</keyword>
<comment type="caution">
    <text evidence="3">The sequence shown here is derived from an EMBL/GenBank/DDBJ whole genome shotgun (WGS) entry which is preliminary data.</text>
</comment>
<dbReference type="Gene3D" id="3.40.1350.10">
    <property type="match status" value="1"/>
</dbReference>
<gene>
    <name evidence="3" type="ORF">LDJ79_19190</name>
</gene>
<dbReference type="SUPFAM" id="SSF52980">
    <property type="entry name" value="Restriction endonuclease-like"/>
    <property type="match status" value="1"/>
</dbReference>
<dbReference type="InterPro" id="IPR003509">
    <property type="entry name" value="UPF0102_YraN-like"/>
</dbReference>
<dbReference type="NCBIfam" id="TIGR00252">
    <property type="entry name" value="YraN family protein"/>
    <property type="match status" value="1"/>
</dbReference>
<evidence type="ECO:0000313" key="4">
    <source>
        <dbReference type="Proteomes" id="UP001199044"/>
    </source>
</evidence>
<dbReference type="CDD" id="cd20736">
    <property type="entry name" value="PoNe_Nuclease"/>
    <property type="match status" value="1"/>
</dbReference>
<dbReference type="RefSeq" id="WP_068712135.1">
    <property type="nucleotide sequence ID" value="NZ_AP014635.1"/>
</dbReference>
<reference evidence="4" key="1">
    <citation type="submission" date="2023-07" db="EMBL/GenBank/DDBJ databases">
        <title>Molecular identification of indigenous halophilic bacteria isolated from red sea cost, biodegradation of synthetic dyes and assessment of degraded metabolite toxicity.</title>
        <authorList>
            <person name="Chaieb K."/>
            <person name="Altayb H.N."/>
        </authorList>
    </citation>
    <scope>NUCLEOTIDE SEQUENCE [LARGE SCALE GENOMIC DNA]</scope>
    <source>
        <strain evidence="4">K20</strain>
    </source>
</reference>
<dbReference type="HAMAP" id="MF_00048">
    <property type="entry name" value="UPF0102"/>
    <property type="match status" value="1"/>
</dbReference>
<dbReference type="Pfam" id="PF02021">
    <property type="entry name" value="UPF0102"/>
    <property type="match status" value="1"/>
</dbReference>
<dbReference type="InterPro" id="IPR011856">
    <property type="entry name" value="tRNA_endonuc-like_dom_sf"/>
</dbReference>
<dbReference type="EMBL" id="JAIWIU010000160">
    <property type="protein sequence ID" value="MCA2018254.1"/>
    <property type="molecule type" value="Genomic_DNA"/>
</dbReference>
<comment type="similarity">
    <text evidence="1 2">Belongs to the UPF0102 family.</text>
</comment>
<dbReference type="InterPro" id="IPR011335">
    <property type="entry name" value="Restrct_endonuc-II-like"/>
</dbReference>
<dbReference type="PANTHER" id="PTHR34039:SF1">
    <property type="entry name" value="UPF0102 PROTEIN YRAN"/>
    <property type="match status" value="1"/>
</dbReference>
<dbReference type="NCBIfam" id="NF009150">
    <property type="entry name" value="PRK12497.1-3"/>
    <property type="match status" value="1"/>
</dbReference>
<organism evidence="3 4">
    <name type="scientific">Vibrio tritonius</name>
    <dbReference type="NCBI Taxonomy" id="1435069"/>
    <lineage>
        <taxon>Bacteria</taxon>
        <taxon>Pseudomonadati</taxon>
        <taxon>Pseudomonadota</taxon>
        <taxon>Gammaproteobacteria</taxon>
        <taxon>Vibrionales</taxon>
        <taxon>Vibrionaceae</taxon>
        <taxon>Vibrio</taxon>
    </lineage>
</organism>
<evidence type="ECO:0000256" key="1">
    <source>
        <dbReference type="ARBA" id="ARBA00006738"/>
    </source>
</evidence>
<sequence>MGLFNRRKTGLFYEQQAADYLIRHGLFLVEKNFVIRGGELDLVMRDKQTLVFVEVKYRDNPRHGHAAEMVTKQKQKRLIRSAMIWMKKQHLNVHNTDFRFDVVAIQDSGRHIEWIKNAITEG</sequence>
<proteinExistence type="inferred from homology"/>
<protein>
    <recommendedName>
        <fullName evidence="2">UPF0102 protein LDJ79_19190</fullName>
    </recommendedName>
</protein>
<evidence type="ECO:0000313" key="3">
    <source>
        <dbReference type="EMBL" id="MCA2018254.1"/>
    </source>
</evidence>
<name>A0ABS7YRD2_9VIBR</name>
<dbReference type="Proteomes" id="UP001199044">
    <property type="component" value="Unassembled WGS sequence"/>
</dbReference>